<proteinExistence type="predicted"/>
<dbReference type="Pfam" id="PF00069">
    <property type="entry name" value="Pkinase"/>
    <property type="match status" value="1"/>
</dbReference>
<dbReference type="Gene3D" id="1.25.40.10">
    <property type="entry name" value="Tetratricopeptide repeat domain"/>
    <property type="match status" value="2"/>
</dbReference>
<accession>A0A8H5QAW5</accession>
<dbReference type="SMART" id="SM00220">
    <property type="entry name" value="S_TKc"/>
    <property type="match status" value="1"/>
</dbReference>
<reference evidence="2 3" key="1">
    <citation type="submission" date="2020-05" db="EMBL/GenBank/DDBJ databases">
        <title>Identification and distribution of gene clusters putatively required for synthesis of sphingolipid metabolism inhibitors in phylogenetically diverse species of the filamentous fungus Fusarium.</title>
        <authorList>
            <person name="Kim H.-S."/>
            <person name="Busman M."/>
            <person name="Brown D.W."/>
            <person name="Divon H."/>
            <person name="Uhlig S."/>
            <person name="Proctor R.H."/>
        </authorList>
    </citation>
    <scope>NUCLEOTIDE SEQUENCE [LARGE SCALE GENOMIC DNA]</scope>
    <source>
        <strain evidence="2 3">NRRL 66243</strain>
    </source>
</reference>
<dbReference type="AlphaFoldDB" id="A0A8H5QAW5"/>
<dbReference type="Gene3D" id="1.10.510.10">
    <property type="entry name" value="Transferase(Phosphotransferase) domain 1"/>
    <property type="match status" value="1"/>
</dbReference>
<evidence type="ECO:0000313" key="2">
    <source>
        <dbReference type="EMBL" id="KAF5610581.1"/>
    </source>
</evidence>
<dbReference type="InterPro" id="IPR011990">
    <property type="entry name" value="TPR-like_helical_dom_sf"/>
</dbReference>
<keyword evidence="2" id="KW-0418">Kinase</keyword>
<dbReference type="Proteomes" id="UP000530670">
    <property type="component" value="Unassembled WGS sequence"/>
</dbReference>
<dbReference type="SUPFAM" id="SSF56112">
    <property type="entry name" value="Protein kinase-like (PK-like)"/>
    <property type="match status" value="1"/>
</dbReference>
<evidence type="ECO:0000313" key="3">
    <source>
        <dbReference type="Proteomes" id="UP000530670"/>
    </source>
</evidence>
<gene>
    <name evidence="2" type="ORF">FTJAE_14257</name>
</gene>
<keyword evidence="2" id="KW-0808">Transferase</keyword>
<dbReference type="InterPro" id="IPR011009">
    <property type="entry name" value="Kinase-like_dom_sf"/>
</dbReference>
<protein>
    <submittedName>
        <fullName evidence="2">Serine threonine kinase</fullName>
    </submittedName>
</protein>
<organism evidence="2 3">
    <name type="scientific">Fusarium tjaetaba</name>
    <dbReference type="NCBI Taxonomy" id="1567544"/>
    <lineage>
        <taxon>Eukaryota</taxon>
        <taxon>Fungi</taxon>
        <taxon>Dikarya</taxon>
        <taxon>Ascomycota</taxon>
        <taxon>Pezizomycotina</taxon>
        <taxon>Sordariomycetes</taxon>
        <taxon>Hypocreomycetidae</taxon>
        <taxon>Hypocreales</taxon>
        <taxon>Nectriaceae</taxon>
        <taxon>Fusarium</taxon>
        <taxon>Fusarium fujikuroi species complex</taxon>
    </lineage>
</organism>
<name>A0A8H5QAW5_9HYPO</name>
<dbReference type="PROSITE" id="PS50011">
    <property type="entry name" value="PROTEIN_KINASE_DOM"/>
    <property type="match status" value="1"/>
</dbReference>
<dbReference type="PANTHER" id="PTHR24359:SF1">
    <property type="entry name" value="INHIBITOR OF NUCLEAR FACTOR KAPPA-B KINASE EPSILON SUBUNIT HOMOLOG 1-RELATED"/>
    <property type="match status" value="1"/>
</dbReference>
<feature type="domain" description="Protein kinase" evidence="1">
    <location>
        <begin position="99"/>
        <end position="394"/>
    </location>
</feature>
<dbReference type="GO" id="GO:0005524">
    <property type="term" value="F:ATP binding"/>
    <property type="evidence" value="ECO:0007669"/>
    <property type="project" value="InterPro"/>
</dbReference>
<dbReference type="OrthoDB" id="4062651at2759"/>
<dbReference type="InterPro" id="IPR008271">
    <property type="entry name" value="Ser/Thr_kinase_AS"/>
</dbReference>
<dbReference type="RefSeq" id="XP_037198741.1">
    <property type="nucleotide sequence ID" value="XM_037347468.1"/>
</dbReference>
<dbReference type="InterPro" id="IPR000719">
    <property type="entry name" value="Prot_kinase_dom"/>
</dbReference>
<evidence type="ECO:0000259" key="1">
    <source>
        <dbReference type="PROSITE" id="PS50011"/>
    </source>
</evidence>
<dbReference type="PANTHER" id="PTHR24359">
    <property type="entry name" value="SERINE/THREONINE-PROTEIN KINASE SBK1"/>
    <property type="match status" value="1"/>
</dbReference>
<comment type="caution">
    <text evidence="2">The sequence shown here is derived from an EMBL/GenBank/DDBJ whole genome shotgun (WGS) entry which is preliminary data.</text>
</comment>
<sequence length="902" mass="102355">MPPSLPPIIFSHFSFKPTIQSQMANDLVLDSLVLDLGDYAPPEGLVPYFRDETSYSAAAPSLGFSDTQQPVKLNAASLFLSFLATAQTRGVDFLPVTWDDSMRGVGAGGQASISQSNVNSKLSYVYKRIRQQDLKTPADNSRAMQALTAEVTVLGHSMIRGHPNIVRLTGICWDIPSNEQERIWPVLVFEKAENKDLKQFMESDTGRKLDTKQRLELCQDIAAAITLMHSIICLSALLEIIHGDIKPHNILVFNDTNGGLVAKVTDFGFATLQVTASTDGRIELPISNPWNAPEVCLEEDYSLHQARLTDIYSFGLLCLWLLFADSPQILDRISTAKSEGQLLPFAHSQVQTLTGLNQDDKRSLCGFFNATISHDPNDRSLDLQKCMEGFAAFVVPPLDNDGFSMYEMYMPYLSVLPHHREFNVSRAQAKHFEQTQLSWSDFYNPYANGYAFARDKELIFELPKSFRQLMHCDYRLWNYIFHLFEDLYEECDLLSDDIRRSTTYQLAFCHYIGFGTPLDENKAQVLLEDCGLPMQAVESDVEGIKTDLNPMRYNNLETEIVLAAYEAHYRKQGILGDAQAVYHAVSSNMDTRLGETHSTSIALSQAFGMIQMANGEYRASYETLGKVVRRCEQSFGPKHAVTISAITTQSQAAKLAGIYDEESQLSRKLLDAKRTRPKPEENRSTIAGLLELADRYCTQYRGWEQREAERQALEMMISHIQEAVIDDTTKQMGTQILDLVSQKKYHEACELGEKIFEEVSHCLDEGKPTYLVAMDLLHTLFDKDQDYKRCEKITRRSLQLRQSYLGPEHEDTLRNMANLAYSMIYQRDSRYWQSLNLLADALELGVKFLGHGNGFTLRTMVNLAANLDLCTRDEETNELYQTARRRARELDPEYWKFQPDPA</sequence>
<dbReference type="GeneID" id="59299738"/>
<keyword evidence="3" id="KW-1185">Reference proteome</keyword>
<dbReference type="GO" id="GO:0004674">
    <property type="term" value="F:protein serine/threonine kinase activity"/>
    <property type="evidence" value="ECO:0007669"/>
    <property type="project" value="TreeGrafter"/>
</dbReference>
<dbReference type="EMBL" id="JAAQRI010000660">
    <property type="protein sequence ID" value="KAF5610581.1"/>
    <property type="molecule type" value="Genomic_DNA"/>
</dbReference>
<dbReference type="PROSITE" id="PS00108">
    <property type="entry name" value="PROTEIN_KINASE_ST"/>
    <property type="match status" value="1"/>
</dbReference>